<dbReference type="EMBL" id="RCML01000139">
    <property type="protein sequence ID" value="KAG2989159.1"/>
    <property type="molecule type" value="Genomic_DNA"/>
</dbReference>
<evidence type="ECO:0000313" key="2">
    <source>
        <dbReference type="EMBL" id="KAG2989159.1"/>
    </source>
</evidence>
<accession>A0A8T1G4R1</accession>
<feature type="compositionally biased region" description="Basic residues" evidence="1">
    <location>
        <begin position="188"/>
        <end position="200"/>
    </location>
</feature>
<dbReference type="Proteomes" id="UP000697107">
    <property type="component" value="Unassembled WGS sequence"/>
</dbReference>
<dbReference type="AlphaFoldDB" id="A0A8T1G4R1"/>
<name>A0A8T1G4R1_9STRA</name>
<reference evidence="2" key="1">
    <citation type="submission" date="2018-10" db="EMBL/GenBank/DDBJ databases">
        <title>Effector identification in a new, highly contiguous assembly of the strawberry crown rot pathogen Phytophthora cactorum.</title>
        <authorList>
            <person name="Armitage A.D."/>
            <person name="Nellist C.F."/>
            <person name="Bates H."/>
            <person name="Vickerstaff R.J."/>
            <person name="Harrison R.J."/>
        </authorList>
    </citation>
    <scope>NUCLEOTIDE SEQUENCE</scope>
    <source>
        <strain evidence="2">P415</strain>
    </source>
</reference>
<feature type="region of interest" description="Disordered" evidence="1">
    <location>
        <begin position="175"/>
        <end position="200"/>
    </location>
</feature>
<protein>
    <submittedName>
        <fullName evidence="2">Uncharacterized protein</fullName>
    </submittedName>
</protein>
<evidence type="ECO:0000256" key="1">
    <source>
        <dbReference type="SAM" id="MobiDB-lite"/>
    </source>
</evidence>
<gene>
    <name evidence="2" type="ORF">PC118_g6321</name>
</gene>
<proteinExistence type="predicted"/>
<organism evidence="2 3">
    <name type="scientific">Phytophthora cactorum</name>
    <dbReference type="NCBI Taxonomy" id="29920"/>
    <lineage>
        <taxon>Eukaryota</taxon>
        <taxon>Sar</taxon>
        <taxon>Stramenopiles</taxon>
        <taxon>Oomycota</taxon>
        <taxon>Peronosporomycetes</taxon>
        <taxon>Peronosporales</taxon>
        <taxon>Peronosporaceae</taxon>
        <taxon>Phytophthora</taxon>
    </lineage>
</organism>
<dbReference type="VEuPathDB" id="FungiDB:PC110_g3049"/>
<sequence>MDFIHSKKRNKLTTEKCSFEPKPIPELVFIIPLTKLGILVSVKAESSGNMSDSETCMVKTFCKLIGVATKMANHPVTALSLVVKRTARGERDKVLQTFLKKSETQNPAVSKDIAKDFIAYSYGVFHSSKDQKDKAAQPETENKLSTSMLECINQHIKNLEEGVKNAAEEETMIAEFSKPPSCWPTRRPNPRRRSASSRSL</sequence>
<comment type="caution">
    <text evidence="2">The sequence shown here is derived from an EMBL/GenBank/DDBJ whole genome shotgun (WGS) entry which is preliminary data.</text>
</comment>
<evidence type="ECO:0000313" key="3">
    <source>
        <dbReference type="Proteomes" id="UP000697107"/>
    </source>
</evidence>